<accession>A0A2H9P8Z7</accession>
<dbReference type="InterPro" id="IPR036898">
    <property type="entry name" value="RNA_pol_Rpb7-like_N_sf"/>
</dbReference>
<evidence type="ECO:0000256" key="1">
    <source>
        <dbReference type="ARBA" id="ARBA00022478"/>
    </source>
</evidence>
<dbReference type="EMBL" id="PFUW01000040">
    <property type="protein sequence ID" value="PJB03571.1"/>
    <property type="molecule type" value="Genomic_DNA"/>
</dbReference>
<dbReference type="GO" id="GO:0003899">
    <property type="term" value="F:DNA-directed RNA polymerase activity"/>
    <property type="evidence" value="ECO:0007669"/>
    <property type="project" value="InterPro"/>
</dbReference>
<organism evidence="5 13">
    <name type="scientific">Huberarchaeum crystalense</name>
    <dbReference type="NCBI Taxonomy" id="2014257"/>
    <lineage>
        <taxon>Archaea</taxon>
        <taxon>Candidatus Huberarchaeota</taxon>
        <taxon>Candidatus Huberarchaeia</taxon>
        <taxon>Candidatus Huberarchaeales</taxon>
        <taxon>Candidatus Huberarchaeaceae</taxon>
        <taxon>Candidatus Huberarchaeum</taxon>
    </lineage>
</organism>
<evidence type="ECO:0000313" key="7">
    <source>
        <dbReference type="EMBL" id="PIX27934.1"/>
    </source>
</evidence>
<evidence type="ECO:0000313" key="4">
    <source>
        <dbReference type="EMBL" id="PIV13555.1"/>
    </source>
</evidence>
<evidence type="ECO:0000256" key="2">
    <source>
        <dbReference type="ARBA" id="ARBA00023163"/>
    </source>
</evidence>
<dbReference type="Gene3D" id="3.30.1490.120">
    <property type="entry name" value="RNA polymerase Rpb7-like, N-terminal domain"/>
    <property type="match status" value="1"/>
</dbReference>
<dbReference type="InterPro" id="IPR004519">
    <property type="entry name" value="RNAP_E/RPC8"/>
</dbReference>
<dbReference type="GO" id="GO:0003677">
    <property type="term" value="F:DNA binding"/>
    <property type="evidence" value="ECO:0007669"/>
    <property type="project" value="InterPro"/>
</dbReference>
<dbReference type="NCBIfam" id="TIGR00448">
    <property type="entry name" value="rpoE"/>
    <property type="match status" value="1"/>
</dbReference>
<evidence type="ECO:0000313" key="13">
    <source>
        <dbReference type="Proteomes" id="UP000230477"/>
    </source>
</evidence>
<accession>A0A2H9M7X3</accession>
<gene>
    <name evidence="10" type="ORF">CO072_00150</name>
    <name evidence="9" type="ORF">CO124_02305</name>
    <name evidence="5" type="ORF">COS22_00320</name>
    <name evidence="4" type="ORF">COS45_02285</name>
    <name evidence="6" type="ORF">COW47_01215</name>
    <name evidence="8" type="ORF">COY63_00705</name>
    <name evidence="7" type="ORF">COZ66_02225</name>
</gene>
<dbReference type="EMBL" id="PETW01000007">
    <property type="protein sequence ID" value="PIV46610.1"/>
    <property type="molecule type" value="Genomic_DNA"/>
</dbReference>
<evidence type="ECO:0000313" key="9">
    <source>
        <dbReference type="EMBL" id="PJB03571.1"/>
    </source>
</evidence>
<comment type="caution">
    <text evidence="5">The sequence shown here is derived from an EMBL/GenBank/DDBJ whole genome shotgun (WGS) entry which is preliminary data.</text>
</comment>
<dbReference type="Gene3D" id="2.40.50.140">
    <property type="entry name" value="Nucleic acid-binding proteins"/>
    <property type="match status" value="1"/>
</dbReference>
<dbReference type="Proteomes" id="UP000228989">
    <property type="component" value="Unassembled WGS sequence"/>
</dbReference>
<dbReference type="EMBL" id="PFSX01000009">
    <property type="protein sequence ID" value="PJC01725.1"/>
    <property type="molecule type" value="Genomic_DNA"/>
</dbReference>
<dbReference type="Pfam" id="PF00575">
    <property type="entry name" value="S1"/>
    <property type="match status" value="1"/>
</dbReference>
<sequence length="201" mass="22760">MFANAVIGENVAVSPEEFSYDIHKSIENTINKKEGTFFSDKGAVLCSFIKTISVGNGKINARDANIYYHTTYNALIFKPWLNEVVSGEVVDCAVFGAFVRIGFVEALLHISQISDERFAFDEKNKAFISQESKKILKVGDIVRARIVSISSQSGQMKIGITMRQPFLGKLEWINIDKEFAKKNKAEKTEKFEKNEKKYEKK</sequence>
<protein>
    <submittedName>
        <fullName evidence="5">DNA-directed RNA polymerase</fullName>
    </submittedName>
</protein>
<dbReference type="EMBL" id="PEUT01000055">
    <property type="protein sequence ID" value="PIV13555.1"/>
    <property type="molecule type" value="Genomic_DNA"/>
</dbReference>
<dbReference type="SUPFAM" id="SSF50249">
    <property type="entry name" value="Nucleic acid-binding proteins"/>
    <property type="match status" value="1"/>
</dbReference>
<dbReference type="EMBL" id="PFMG01000016">
    <property type="protein sequence ID" value="PIY99960.1"/>
    <property type="molecule type" value="Genomic_DNA"/>
</dbReference>
<dbReference type="AlphaFoldDB" id="A0A2H9M7X3"/>
<accession>A0A2H9N208</accession>
<evidence type="ECO:0000313" key="8">
    <source>
        <dbReference type="EMBL" id="PIY99960.1"/>
    </source>
</evidence>
<dbReference type="Proteomes" id="UP000228888">
    <property type="component" value="Unassembled WGS sequence"/>
</dbReference>
<dbReference type="PANTHER" id="PTHR12709">
    <property type="entry name" value="DNA-DIRECTED RNA POLYMERASE II, III"/>
    <property type="match status" value="1"/>
</dbReference>
<evidence type="ECO:0000259" key="3">
    <source>
        <dbReference type="PROSITE" id="PS50126"/>
    </source>
</evidence>
<keyword evidence="1 5" id="KW-0240">DNA-directed RNA polymerase</keyword>
<reference evidence="11 12" key="1">
    <citation type="submission" date="2017-09" db="EMBL/GenBank/DDBJ databases">
        <title>Depth-based differentiation of microbial function through sediment-hosted aquifers and enrichment of novel symbionts in the deep terrestrial subsurface.</title>
        <authorList>
            <person name="Probst A.J."/>
            <person name="Ladd B."/>
            <person name="Jarett J.K."/>
            <person name="Geller-Mcgrath D.E."/>
            <person name="Sieber C.M.K."/>
            <person name="Emerson J.B."/>
            <person name="Anantharaman K."/>
            <person name="Thomas B.C."/>
            <person name="Malmstrom R."/>
            <person name="Stieglmeier M."/>
            <person name="Klingl A."/>
            <person name="Woyke T."/>
            <person name="Ryan C.M."/>
            <person name="Banfield J.F."/>
        </authorList>
    </citation>
    <scope>NUCLEOTIDE SEQUENCE [LARGE SCALE GENOMIC DNA]</scope>
</reference>
<dbReference type="NCBIfam" id="NF006333">
    <property type="entry name" value="PRK08563.1"/>
    <property type="match status" value="1"/>
</dbReference>
<accession>A0A2H9REA8</accession>
<evidence type="ECO:0000313" key="12">
    <source>
        <dbReference type="Proteomes" id="UP000228888"/>
    </source>
</evidence>
<dbReference type="Proteomes" id="UP000230477">
    <property type="component" value="Unassembled WGS sequence"/>
</dbReference>
<accession>A0A2H9MNX4</accession>
<dbReference type="Proteomes" id="UP000228874">
    <property type="component" value="Unassembled WGS sequence"/>
</dbReference>
<dbReference type="Proteomes" id="UP000231232">
    <property type="component" value="Unassembled WGS sequence"/>
</dbReference>
<evidence type="ECO:0000313" key="5">
    <source>
        <dbReference type="EMBL" id="PIV46610.1"/>
    </source>
</evidence>
<dbReference type="SUPFAM" id="SSF88798">
    <property type="entry name" value="N-terminal, heterodimerisation domain of RBP7 (RpoE)"/>
    <property type="match status" value="1"/>
</dbReference>
<dbReference type="Proteomes" id="UP000230713">
    <property type="component" value="Unassembled WGS sequence"/>
</dbReference>
<keyword evidence="2" id="KW-0804">Transcription</keyword>
<dbReference type="InterPro" id="IPR003029">
    <property type="entry name" value="S1_domain"/>
</dbReference>
<evidence type="ECO:0000313" key="10">
    <source>
        <dbReference type="EMBL" id="PJC01725.1"/>
    </source>
</evidence>
<dbReference type="Proteomes" id="UP000231449">
    <property type="component" value="Unassembled WGS sequence"/>
</dbReference>
<name>A0A2H9M7X3_HUBC1</name>
<dbReference type="GO" id="GO:0000428">
    <property type="term" value="C:DNA-directed RNA polymerase complex"/>
    <property type="evidence" value="ECO:0007669"/>
    <property type="project" value="UniProtKB-KW"/>
</dbReference>
<dbReference type="SMART" id="SM00316">
    <property type="entry name" value="S1"/>
    <property type="match status" value="1"/>
</dbReference>
<feature type="domain" description="S1 motif" evidence="3">
    <location>
        <begin position="82"/>
        <end position="163"/>
    </location>
</feature>
<accession>A0A2H9M1Q2</accession>
<dbReference type="PROSITE" id="PS50126">
    <property type="entry name" value="S1"/>
    <property type="match status" value="1"/>
</dbReference>
<proteinExistence type="predicted"/>
<dbReference type="GO" id="GO:0006352">
    <property type="term" value="P:DNA-templated transcription initiation"/>
    <property type="evidence" value="ECO:0007669"/>
    <property type="project" value="InterPro"/>
</dbReference>
<dbReference type="CDD" id="cd04460">
    <property type="entry name" value="S1_RpoE"/>
    <property type="match status" value="1"/>
</dbReference>
<evidence type="ECO:0000313" key="6">
    <source>
        <dbReference type="EMBL" id="PIV89743.1"/>
    </source>
</evidence>
<dbReference type="PANTHER" id="PTHR12709:SF4">
    <property type="entry name" value="DNA-DIRECTED RNA POLYMERASE II SUBUNIT RPB7"/>
    <property type="match status" value="1"/>
</dbReference>
<dbReference type="InterPro" id="IPR012340">
    <property type="entry name" value="NA-bd_OB-fold"/>
</dbReference>
<evidence type="ECO:0000313" key="11">
    <source>
        <dbReference type="Proteomes" id="UP000228874"/>
    </source>
</evidence>
<dbReference type="InterPro" id="IPR045113">
    <property type="entry name" value="Rpb7-like"/>
</dbReference>
<reference evidence="5" key="2">
    <citation type="submission" date="2017-09" db="EMBL/GenBank/DDBJ databases">
        <title>Depth-based differentiation of microbial function through sediment-hosted aquifers and enrichment of novel symbionts in the deep terrestrial subsurface.</title>
        <authorList>
            <person name="Probst A.J."/>
            <person name="Ladd B."/>
            <person name="Jarett J.K."/>
            <person name="Geller-Mcgrath D.E."/>
            <person name="Sieber C.M."/>
            <person name="Emerson J.B."/>
            <person name="Anantharaman K."/>
            <person name="Thomas B.C."/>
            <person name="Malmstrom R."/>
            <person name="Stieglmeier M."/>
            <person name="Klingl A."/>
            <person name="Woyke T."/>
            <person name="Ryan C.M."/>
            <person name="Banfield J.F."/>
        </authorList>
    </citation>
    <scope>NUCLEOTIDE SEQUENCE [LARGE SCALE GENOMIC DNA]</scope>
    <source>
        <strain evidence="5">CG02_land_8_20_14_3_00_31_209</strain>
        <strain evidence="4">CG03_land_8_20_14_0_80_31_114</strain>
        <strain evidence="6">CG17_big_fil_post_rev_8_21_14_2_50_31_73</strain>
        <strain evidence="8">CG_4_10_14_0_8_um_filter_31_133</strain>
        <strain evidence="7">CG_4_8_14_3_um_filter</strain>
        <strain evidence="10">CG_4_9_14_0_8_um_filter_31_21</strain>
        <strain evidence="9">CG_4_9_14_3_um_filter_31_125</strain>
    </source>
</reference>
<dbReference type="EMBL" id="PFIH01000056">
    <property type="protein sequence ID" value="PIX27934.1"/>
    <property type="molecule type" value="Genomic_DNA"/>
</dbReference>
<accession>A0A2H9QRW3</accession>
<dbReference type="EMBL" id="PFFF01000028">
    <property type="protein sequence ID" value="PIV89743.1"/>
    <property type="molecule type" value="Genomic_DNA"/>
</dbReference>